<organism evidence="1">
    <name type="scientific">Fibrocapsa japonica</name>
    <dbReference type="NCBI Taxonomy" id="94617"/>
    <lineage>
        <taxon>Eukaryota</taxon>
        <taxon>Sar</taxon>
        <taxon>Stramenopiles</taxon>
        <taxon>Ochrophyta</taxon>
        <taxon>Raphidophyceae</taxon>
        <taxon>Chattonellales</taxon>
        <taxon>Chattonellaceae</taxon>
        <taxon>Fibrocapsa</taxon>
    </lineage>
</organism>
<gene>
    <name evidence="1" type="ORF">FJAP1339_LOCUS2017</name>
</gene>
<evidence type="ECO:0000313" key="1">
    <source>
        <dbReference type="EMBL" id="CAD9859498.1"/>
    </source>
</evidence>
<proteinExistence type="predicted"/>
<sequence length="268" mass="29713">MLQNVSVFSPVSRSGSYAPCPVNTSISPALSATSPVARSLCASGAKTPDFGSPFPESSHANRFNGYKKAISPVLQDAVPSHSSPSTWRHLQGEDVFTAQWEQEKKAYSKDAFAGSKLQNEHATVCEKGVNIYRALLKVALSPGYVTTGEKEKLKRYRTIHEISTQDHQDVLDDLKWSSEEFERGYQQLNEDLFGYELLLRKELRNGRLSSTGAMKLRYYRASAGVNMDAHLAILKNLGWTLEEFEAGVKSNTHAGKTQSLLSQCEVYT</sequence>
<protein>
    <submittedName>
        <fullName evidence="1">Uncharacterized protein</fullName>
    </submittedName>
</protein>
<dbReference type="EMBL" id="HBHR01004263">
    <property type="protein sequence ID" value="CAD9859498.1"/>
    <property type="molecule type" value="Transcribed_RNA"/>
</dbReference>
<dbReference type="AlphaFoldDB" id="A0A7S2UW27"/>
<name>A0A7S2UW27_9STRA</name>
<reference evidence="1" key="1">
    <citation type="submission" date="2021-01" db="EMBL/GenBank/DDBJ databases">
        <authorList>
            <person name="Corre E."/>
            <person name="Pelletier E."/>
            <person name="Niang G."/>
            <person name="Scheremetjew M."/>
            <person name="Finn R."/>
            <person name="Kale V."/>
            <person name="Holt S."/>
            <person name="Cochrane G."/>
            <person name="Meng A."/>
            <person name="Brown T."/>
            <person name="Cohen L."/>
        </authorList>
    </citation>
    <scope>NUCLEOTIDE SEQUENCE</scope>
    <source>
        <strain evidence="1">CCMP1661</strain>
    </source>
</reference>
<accession>A0A7S2UW27</accession>